<sequence length="123" mass="14607">MLPNILLIAKQSLVDRSKINDRRKDILLEIIKTWKKGDIIYPNAIKSKLYISFEEAYDILDIFEEAGILEYVFQIYCHKCNKFQDRPMLNSLNEFSDDIYCDEDHKLSPLEDTVLLYRVKIDE</sequence>
<dbReference type="RefSeq" id="WP_150886652.1">
    <property type="nucleotide sequence ID" value="NZ_CP032452.1"/>
</dbReference>
<evidence type="ECO:0000313" key="1">
    <source>
        <dbReference type="EMBL" id="QEZ68952.1"/>
    </source>
</evidence>
<organism evidence="1 2">
    <name type="scientific">Paraclostridium bifermentans</name>
    <name type="common">Clostridium bifermentans</name>
    <dbReference type="NCBI Taxonomy" id="1490"/>
    <lineage>
        <taxon>Bacteria</taxon>
        <taxon>Bacillati</taxon>
        <taxon>Bacillota</taxon>
        <taxon>Clostridia</taxon>
        <taxon>Peptostreptococcales</taxon>
        <taxon>Peptostreptococcaceae</taxon>
        <taxon>Paraclostridium</taxon>
    </lineage>
</organism>
<proteinExistence type="predicted"/>
<dbReference type="AlphaFoldDB" id="A0A5P3XF44"/>
<reference evidence="1 2" key="1">
    <citation type="submission" date="2018-09" db="EMBL/GenBank/DDBJ databases">
        <title>A clostridial neurotoxin that targets Anopheles mosquitoes.</title>
        <authorList>
            <person name="Contreras E."/>
            <person name="Masuyer G."/>
            <person name="Qureshi N."/>
            <person name="Chawla S."/>
            <person name="Lim H.L."/>
            <person name="Chen J."/>
            <person name="Stenmark P."/>
            <person name="Gill S."/>
        </authorList>
    </citation>
    <scope>NUCLEOTIDE SEQUENCE [LARGE SCALE GENOMIC DNA]</scope>
    <source>
        <strain evidence="1 2">Cbm</strain>
    </source>
</reference>
<name>A0A5P3XF44_PARBF</name>
<evidence type="ECO:0000313" key="2">
    <source>
        <dbReference type="Proteomes" id="UP000326961"/>
    </source>
</evidence>
<protein>
    <submittedName>
        <fullName evidence="1">Uncharacterized protein</fullName>
    </submittedName>
</protein>
<dbReference type="EMBL" id="CP032452">
    <property type="protein sequence ID" value="QEZ68952.1"/>
    <property type="molecule type" value="Genomic_DNA"/>
</dbReference>
<accession>A0A5P3XF44</accession>
<dbReference type="Proteomes" id="UP000326961">
    <property type="component" value="Chromosome"/>
</dbReference>
<gene>
    <name evidence="1" type="ORF">D4A35_08400</name>
</gene>